<keyword evidence="9" id="KW-1133">Transmembrane helix</keyword>
<evidence type="ECO:0000313" key="12">
    <source>
        <dbReference type="Proteomes" id="UP000740883"/>
    </source>
</evidence>
<evidence type="ECO:0000256" key="3">
    <source>
        <dbReference type="ARBA" id="ARBA00022679"/>
    </source>
</evidence>
<dbReference type="InterPro" id="IPR013083">
    <property type="entry name" value="Znf_RING/FYVE/PHD"/>
</dbReference>
<dbReference type="GO" id="GO:0008270">
    <property type="term" value="F:zinc ion binding"/>
    <property type="evidence" value="ECO:0007669"/>
    <property type="project" value="UniProtKB-KW"/>
</dbReference>
<dbReference type="Pfam" id="PF13639">
    <property type="entry name" value="zf-RING_2"/>
    <property type="match status" value="1"/>
</dbReference>
<protein>
    <recommendedName>
        <fullName evidence="2">RING-type E3 ubiquitin transferase</fullName>
        <ecNumber evidence="2">2.3.2.27</ecNumber>
    </recommendedName>
</protein>
<name>A0A9P6H3M3_9MICR</name>
<dbReference type="EC" id="2.3.2.27" evidence="2"/>
<reference evidence="11 12" key="1">
    <citation type="journal article" date="2020" name="Genome Biol. Evol.">
        <title>Comparative genomics of strictly vertically transmitted, feminizing microsporidia endosymbionts of amphipod crustaceans.</title>
        <authorList>
            <person name="Cormier A."/>
            <person name="Chebbi M.A."/>
            <person name="Giraud I."/>
            <person name="Wattier R."/>
            <person name="Teixeira M."/>
            <person name="Gilbert C."/>
            <person name="Rigaud T."/>
            <person name="Cordaux R."/>
        </authorList>
    </citation>
    <scope>NUCLEOTIDE SEQUENCE [LARGE SCALE GENOMIC DNA]</scope>
    <source>
        <strain evidence="11 12">Ou3-Ou53</strain>
    </source>
</reference>
<dbReference type="EMBL" id="SBJO01000003">
    <property type="protein sequence ID" value="KAF9764985.1"/>
    <property type="molecule type" value="Genomic_DNA"/>
</dbReference>
<organism evidence="11 12">
    <name type="scientific">Nosema granulosis</name>
    <dbReference type="NCBI Taxonomy" id="83296"/>
    <lineage>
        <taxon>Eukaryota</taxon>
        <taxon>Fungi</taxon>
        <taxon>Fungi incertae sedis</taxon>
        <taxon>Microsporidia</taxon>
        <taxon>Nosematidae</taxon>
        <taxon>Nosema</taxon>
    </lineage>
</organism>
<dbReference type="SMART" id="SM00184">
    <property type="entry name" value="RING"/>
    <property type="match status" value="1"/>
</dbReference>
<dbReference type="PANTHER" id="PTHR22937:SF223">
    <property type="entry name" value="RING-TYPE E3 UBIQUITIN TRANSFERASE"/>
    <property type="match status" value="1"/>
</dbReference>
<comment type="catalytic activity">
    <reaction evidence="1">
        <text>S-ubiquitinyl-[E2 ubiquitin-conjugating enzyme]-L-cysteine + [acceptor protein]-L-lysine = [E2 ubiquitin-conjugating enzyme]-L-cysteine + N(6)-ubiquitinyl-[acceptor protein]-L-lysine.</text>
        <dbReference type="EC" id="2.3.2.27"/>
    </reaction>
</comment>
<evidence type="ECO:0000313" key="11">
    <source>
        <dbReference type="EMBL" id="KAF9764985.1"/>
    </source>
</evidence>
<dbReference type="Proteomes" id="UP000740883">
    <property type="component" value="Unassembled WGS sequence"/>
</dbReference>
<evidence type="ECO:0000256" key="6">
    <source>
        <dbReference type="ARBA" id="ARBA00022786"/>
    </source>
</evidence>
<keyword evidence="4" id="KW-0479">Metal-binding</keyword>
<feature type="transmembrane region" description="Helical" evidence="9">
    <location>
        <begin position="131"/>
        <end position="160"/>
    </location>
</feature>
<feature type="domain" description="RING-type" evidence="10">
    <location>
        <begin position="186"/>
        <end position="227"/>
    </location>
</feature>
<dbReference type="PROSITE" id="PS50089">
    <property type="entry name" value="ZF_RING_2"/>
    <property type="match status" value="1"/>
</dbReference>
<dbReference type="SUPFAM" id="SSF57850">
    <property type="entry name" value="RING/U-box"/>
    <property type="match status" value="1"/>
</dbReference>
<keyword evidence="9" id="KW-0472">Membrane</keyword>
<comment type="caution">
    <text evidence="11">The sequence shown here is derived from an EMBL/GenBank/DDBJ whole genome shotgun (WGS) entry which is preliminary data.</text>
</comment>
<gene>
    <name evidence="11" type="ORF">NGRA_0098</name>
</gene>
<sequence>MDPLTPPIKNKAIKAIINLMLVYYASMLGMMTSITISLVKSVCLFSVLFVTSYEVVTSNIKLYLMIALVINMLSLFTSLVRFCSYRFSRDDHGIFRFLEYDYFLQVLNIIFVFFLTIVLNESSLSLNESNLLYATLVYLVIFDTCVFMLISIFFVLFVVIATAMKRRKSSFILNLSETNKYKYSCCSICLENYQDNEFLMILYCDHNFHYECVSIWLDINNSCPICKKDLDLSITLYENKNIRL</sequence>
<dbReference type="OrthoDB" id="2195295at2759"/>
<evidence type="ECO:0000259" key="10">
    <source>
        <dbReference type="PROSITE" id="PS50089"/>
    </source>
</evidence>
<dbReference type="PANTHER" id="PTHR22937">
    <property type="entry name" value="E3 UBIQUITIN-PROTEIN LIGASE RNF165"/>
    <property type="match status" value="1"/>
</dbReference>
<accession>A0A9P6H3M3</accession>
<evidence type="ECO:0000256" key="1">
    <source>
        <dbReference type="ARBA" id="ARBA00000900"/>
    </source>
</evidence>
<keyword evidence="7" id="KW-0862">Zinc</keyword>
<keyword evidence="5 8" id="KW-0863">Zinc-finger</keyword>
<feature type="transmembrane region" description="Helical" evidence="9">
    <location>
        <begin position="102"/>
        <end position="119"/>
    </location>
</feature>
<dbReference type="InterPro" id="IPR001841">
    <property type="entry name" value="Znf_RING"/>
</dbReference>
<proteinExistence type="predicted"/>
<dbReference type="InterPro" id="IPR045191">
    <property type="entry name" value="MBR1/2-like"/>
</dbReference>
<evidence type="ECO:0000256" key="4">
    <source>
        <dbReference type="ARBA" id="ARBA00022723"/>
    </source>
</evidence>
<keyword evidence="6" id="KW-0833">Ubl conjugation pathway</keyword>
<evidence type="ECO:0000256" key="8">
    <source>
        <dbReference type="PROSITE-ProRule" id="PRU00175"/>
    </source>
</evidence>
<dbReference type="Gene3D" id="3.30.40.10">
    <property type="entry name" value="Zinc/RING finger domain, C3HC4 (zinc finger)"/>
    <property type="match status" value="1"/>
</dbReference>
<keyword evidence="12" id="KW-1185">Reference proteome</keyword>
<feature type="transmembrane region" description="Helical" evidence="9">
    <location>
        <begin position="62"/>
        <end position="82"/>
    </location>
</feature>
<evidence type="ECO:0000256" key="9">
    <source>
        <dbReference type="SAM" id="Phobius"/>
    </source>
</evidence>
<evidence type="ECO:0000256" key="5">
    <source>
        <dbReference type="ARBA" id="ARBA00022771"/>
    </source>
</evidence>
<keyword evidence="9" id="KW-0812">Transmembrane</keyword>
<dbReference type="GO" id="GO:0061630">
    <property type="term" value="F:ubiquitin protein ligase activity"/>
    <property type="evidence" value="ECO:0007669"/>
    <property type="project" value="UniProtKB-EC"/>
</dbReference>
<evidence type="ECO:0000256" key="7">
    <source>
        <dbReference type="ARBA" id="ARBA00022833"/>
    </source>
</evidence>
<feature type="transmembrane region" description="Helical" evidence="9">
    <location>
        <begin position="21"/>
        <end position="50"/>
    </location>
</feature>
<dbReference type="AlphaFoldDB" id="A0A9P6H3M3"/>
<keyword evidence="3" id="KW-0808">Transferase</keyword>
<evidence type="ECO:0000256" key="2">
    <source>
        <dbReference type="ARBA" id="ARBA00012483"/>
    </source>
</evidence>